<comment type="caution">
    <text evidence="1">The sequence shown here is derived from an EMBL/GenBank/DDBJ whole genome shotgun (WGS) entry which is preliminary data.</text>
</comment>
<proteinExistence type="predicted"/>
<dbReference type="EMBL" id="ACCL02000019">
    <property type="protein sequence ID" value="EET59389.1"/>
    <property type="molecule type" value="Genomic_DNA"/>
</dbReference>
<dbReference type="AlphaFoldDB" id="C6LJ69"/>
<sequence length="45" mass="5030">MLRKCKILLDNVIKIKYNVSAWGCIKEQERKAAYGSVKSASGDDV</sequence>
<gene>
    <name evidence="1" type="ORF">BRYFOR_08703</name>
</gene>
<evidence type="ECO:0000313" key="1">
    <source>
        <dbReference type="EMBL" id="EET59389.1"/>
    </source>
</evidence>
<reference evidence="1" key="1">
    <citation type="submission" date="2009-07" db="EMBL/GenBank/DDBJ databases">
        <authorList>
            <person name="Weinstock G."/>
            <person name="Sodergren E."/>
            <person name="Clifton S."/>
            <person name="Fulton L."/>
            <person name="Fulton B."/>
            <person name="Courtney L."/>
            <person name="Fronick C."/>
            <person name="Harrison M."/>
            <person name="Strong C."/>
            <person name="Farmer C."/>
            <person name="Delahaunty K."/>
            <person name="Markovic C."/>
            <person name="Hall O."/>
            <person name="Minx P."/>
            <person name="Tomlinson C."/>
            <person name="Mitreva M."/>
            <person name="Nelson J."/>
            <person name="Hou S."/>
            <person name="Wollam A."/>
            <person name="Pepin K.H."/>
            <person name="Johnson M."/>
            <person name="Bhonagiri V."/>
            <person name="Nash W.E."/>
            <person name="Warren W."/>
            <person name="Chinwalla A."/>
            <person name="Mardis E.R."/>
            <person name="Wilson R.K."/>
        </authorList>
    </citation>
    <scope>NUCLEOTIDE SEQUENCE [LARGE SCALE GENOMIC DNA]</scope>
    <source>
        <strain evidence="1">DSM 14469</strain>
    </source>
</reference>
<name>C6LJ69_9FIRM</name>
<evidence type="ECO:0000313" key="2">
    <source>
        <dbReference type="Proteomes" id="UP000005561"/>
    </source>
</evidence>
<dbReference type="Proteomes" id="UP000005561">
    <property type="component" value="Unassembled WGS sequence"/>
</dbReference>
<keyword evidence="2" id="KW-1185">Reference proteome</keyword>
<accession>C6LJ69</accession>
<protein>
    <submittedName>
        <fullName evidence="1">Uncharacterized protein</fullName>
    </submittedName>
</protein>
<organism evidence="1 2">
    <name type="scientific">Marvinbryantia formatexigens DSM 14469</name>
    <dbReference type="NCBI Taxonomy" id="478749"/>
    <lineage>
        <taxon>Bacteria</taxon>
        <taxon>Bacillati</taxon>
        <taxon>Bacillota</taxon>
        <taxon>Clostridia</taxon>
        <taxon>Lachnospirales</taxon>
        <taxon>Lachnospiraceae</taxon>
        <taxon>Marvinbryantia</taxon>
    </lineage>
</organism>